<dbReference type="Proteomes" id="UP000032309">
    <property type="component" value="Unassembled WGS sequence"/>
</dbReference>
<dbReference type="Pfam" id="PF13181">
    <property type="entry name" value="TPR_8"/>
    <property type="match status" value="1"/>
</dbReference>
<dbReference type="EMBL" id="BAFN01000001">
    <property type="protein sequence ID" value="GAN33318.1"/>
    <property type="molecule type" value="Genomic_DNA"/>
</dbReference>
<dbReference type="SMART" id="SM00028">
    <property type="entry name" value="TPR"/>
    <property type="match status" value="1"/>
</dbReference>
<name>A0ABQ0JXB4_9BACT</name>
<organism evidence="2 3">
    <name type="scientific">Candidatus Brocadia sinica JPN1</name>
    <dbReference type="NCBI Taxonomy" id="1197129"/>
    <lineage>
        <taxon>Bacteria</taxon>
        <taxon>Pseudomonadati</taxon>
        <taxon>Planctomycetota</taxon>
        <taxon>Candidatus Brocadiia</taxon>
        <taxon>Candidatus Brocadiales</taxon>
        <taxon>Candidatus Brocadiaceae</taxon>
        <taxon>Candidatus Brocadia</taxon>
    </lineage>
</organism>
<comment type="caution">
    <text evidence="2">The sequence shown here is derived from an EMBL/GenBank/DDBJ whole genome shotgun (WGS) entry which is preliminary data.</text>
</comment>
<gene>
    <name evidence="2" type="ORF">BROSI_A1835</name>
</gene>
<evidence type="ECO:0008006" key="4">
    <source>
        <dbReference type="Google" id="ProtNLM"/>
    </source>
</evidence>
<dbReference type="PROSITE" id="PS50293">
    <property type="entry name" value="TPR_REGION"/>
    <property type="match status" value="1"/>
</dbReference>
<dbReference type="Gene3D" id="1.25.40.10">
    <property type="entry name" value="Tetratricopeptide repeat domain"/>
    <property type="match status" value="1"/>
</dbReference>
<keyword evidence="1" id="KW-0802">TPR repeat</keyword>
<protein>
    <recommendedName>
        <fullName evidence="4">Tetratricopeptide repeat protein</fullName>
    </recommendedName>
</protein>
<keyword evidence="3" id="KW-1185">Reference proteome</keyword>
<evidence type="ECO:0000313" key="3">
    <source>
        <dbReference type="Proteomes" id="UP000032309"/>
    </source>
</evidence>
<sequence length="243" mass="28381">MPMRLLFSIAGVLFIVLLTSVFSFAIGKGPEDSDSDMAIYEYGERVLQDLKNQFDTGLLRECMGFYLDNQQYDSPQGSYNKAIRLGYQIVNIDRRDIDTYTTVAWLLWSKWVCWTKKPNGMPDGEGKADEAVELLNWGKQWNQKSALFYKESADTIWPLAKYYRADLYDFVIENYRKADLLAGGNDLLKVRVRLNLGHIYRQIGKKKPAMYWYQRVLELAPNNEVADRYFAHLENELDRKNLR</sequence>
<reference evidence="3" key="1">
    <citation type="journal article" date="2015" name="Genome Announc.">
        <title>Draft Genome Sequence of an Anaerobic Ammonium-Oxidizing Bacterium, "Candidatus Brocadia sinica".</title>
        <authorList>
            <person name="Oshiki M."/>
            <person name="Shinyako-Hata K."/>
            <person name="Satoh H."/>
            <person name="Okabe S."/>
        </authorList>
    </citation>
    <scope>NUCLEOTIDE SEQUENCE [LARGE SCALE GENOMIC DNA]</scope>
    <source>
        <strain evidence="3">JPN1</strain>
    </source>
</reference>
<feature type="repeat" description="TPR" evidence="1">
    <location>
        <begin position="190"/>
        <end position="223"/>
    </location>
</feature>
<accession>A0ABQ0JXB4</accession>
<dbReference type="InterPro" id="IPR011990">
    <property type="entry name" value="TPR-like_helical_dom_sf"/>
</dbReference>
<dbReference type="SUPFAM" id="SSF48452">
    <property type="entry name" value="TPR-like"/>
    <property type="match status" value="1"/>
</dbReference>
<evidence type="ECO:0000313" key="2">
    <source>
        <dbReference type="EMBL" id="GAN33318.1"/>
    </source>
</evidence>
<dbReference type="InterPro" id="IPR019734">
    <property type="entry name" value="TPR_rpt"/>
</dbReference>
<proteinExistence type="predicted"/>
<dbReference type="PROSITE" id="PS50005">
    <property type="entry name" value="TPR"/>
    <property type="match status" value="1"/>
</dbReference>
<evidence type="ECO:0000256" key="1">
    <source>
        <dbReference type="PROSITE-ProRule" id="PRU00339"/>
    </source>
</evidence>